<dbReference type="GO" id="GO:0019867">
    <property type="term" value="C:outer membrane"/>
    <property type="evidence" value="ECO:0007669"/>
    <property type="project" value="InterPro"/>
</dbReference>
<dbReference type="InterPro" id="IPR036709">
    <property type="entry name" value="Autotransporte_beta_dom_sf"/>
</dbReference>
<dbReference type="Pfam" id="PF03797">
    <property type="entry name" value="Autotransporter"/>
    <property type="match status" value="1"/>
</dbReference>
<evidence type="ECO:0000313" key="2">
    <source>
        <dbReference type="EMBL" id="VAW61167.1"/>
    </source>
</evidence>
<dbReference type="NCBIfam" id="TIGR01414">
    <property type="entry name" value="autotrans_barl"/>
    <property type="match status" value="1"/>
</dbReference>
<dbReference type="InterPro" id="IPR006315">
    <property type="entry name" value="OM_autotransptr_brl_dom"/>
</dbReference>
<feature type="non-terminal residue" evidence="2">
    <location>
        <position position="1"/>
    </location>
</feature>
<gene>
    <name evidence="2" type="ORF">MNBD_GAMMA10-843</name>
</gene>
<dbReference type="InterPro" id="IPR005546">
    <property type="entry name" value="Autotransporte_beta"/>
</dbReference>
<dbReference type="Gene3D" id="2.40.128.130">
    <property type="entry name" value="Autotransporter beta-domain"/>
    <property type="match status" value="1"/>
</dbReference>
<sequence length="463" mass="48984">SQMKIISKSFSACAFIASATLLYTSTASAIPINFTVVSDANTPEAAVANALRNPNNTGVCGTIRSSEVLSPDQSHMLILCDALDGVTEAQTGPAYTALSARSMTSLTSFTANSFISTLNIGDIAKRLAALRRSAANSTKKSAALMNRKDPYAGLAALYAPTQLTGGGASADEAGGLSDNRLSAYVSASASDAEQNETSTLAGYESSTSSLLLGLDYRFSHNIFAGMAIKTLSGDINLDRNTGSVDLTNNSLSLYGSYYPSENLYFQSALTVGQGSYDITRRMDFTLNAIDFSEIATSSPDGNGYSLSLSSGYDHYFTGSGISAVTDITLGYASADIDAFKESGAQGFNLTVAEQSIESMTSKIGIQVSKAISTSFGVILPEFGASWTHEFKADGEDIVAAFTLDPNNAFRFTTDERDSDFFILSLATSVVLPHGIMGYIQYEKVFDIVDYDVGTLNIGARIEF</sequence>
<feature type="domain" description="Autotransporter" evidence="1">
    <location>
        <begin position="176"/>
        <end position="463"/>
    </location>
</feature>
<dbReference type="PROSITE" id="PS51208">
    <property type="entry name" value="AUTOTRANSPORTER"/>
    <property type="match status" value="1"/>
</dbReference>
<protein>
    <recommendedName>
        <fullName evidence="1">Autotransporter domain-containing protein</fullName>
    </recommendedName>
</protein>
<dbReference type="EMBL" id="UOFJ01000027">
    <property type="protein sequence ID" value="VAW61167.1"/>
    <property type="molecule type" value="Genomic_DNA"/>
</dbReference>
<reference evidence="2" key="1">
    <citation type="submission" date="2018-06" db="EMBL/GenBank/DDBJ databases">
        <authorList>
            <person name="Zhirakovskaya E."/>
        </authorList>
    </citation>
    <scope>NUCLEOTIDE SEQUENCE</scope>
</reference>
<accession>A0A3B0XDK9</accession>
<proteinExistence type="predicted"/>
<dbReference type="SUPFAM" id="SSF103515">
    <property type="entry name" value="Autotransporter"/>
    <property type="match status" value="1"/>
</dbReference>
<evidence type="ECO:0000259" key="1">
    <source>
        <dbReference type="PROSITE" id="PS51208"/>
    </source>
</evidence>
<dbReference type="AlphaFoldDB" id="A0A3B0XDK9"/>
<organism evidence="2">
    <name type="scientific">hydrothermal vent metagenome</name>
    <dbReference type="NCBI Taxonomy" id="652676"/>
    <lineage>
        <taxon>unclassified sequences</taxon>
        <taxon>metagenomes</taxon>
        <taxon>ecological metagenomes</taxon>
    </lineage>
</organism>
<name>A0A3B0XDK9_9ZZZZ</name>
<dbReference type="SMART" id="SM00869">
    <property type="entry name" value="Autotransporter"/>
    <property type="match status" value="1"/>
</dbReference>